<dbReference type="Pfam" id="PF01048">
    <property type="entry name" value="PNP_UDP_1"/>
    <property type="match status" value="1"/>
</dbReference>
<dbReference type="PANTHER" id="PTHR43691">
    <property type="entry name" value="URIDINE PHOSPHORYLASE"/>
    <property type="match status" value="1"/>
</dbReference>
<protein>
    <recommendedName>
        <fullName evidence="2">Uridine phosphorylase</fullName>
        <ecNumber evidence="1">2.4.2.3</ecNumber>
    </recommendedName>
</protein>
<evidence type="ECO:0000313" key="6">
    <source>
        <dbReference type="Proteomes" id="UP000077013"/>
    </source>
</evidence>
<dbReference type="InterPro" id="IPR035994">
    <property type="entry name" value="Nucleoside_phosphorylase_sf"/>
</dbReference>
<dbReference type="STRING" id="1763537.ULVI_10775"/>
<evidence type="ECO:0000259" key="4">
    <source>
        <dbReference type="Pfam" id="PF01048"/>
    </source>
</evidence>
<dbReference type="EC" id="2.4.2.3" evidence="1"/>
<reference evidence="5 6" key="1">
    <citation type="submission" date="2016-02" db="EMBL/GenBank/DDBJ databases">
        <title>Ulvibacter sp. LPB0005, isolated from Thais luteostoma.</title>
        <authorList>
            <person name="Shin S.-K."/>
            <person name="Yi H."/>
        </authorList>
    </citation>
    <scope>NUCLEOTIDE SEQUENCE [LARGE SCALE GENOMIC DNA]</scope>
    <source>
        <strain evidence="5 6">LPB0005</strain>
    </source>
</reference>
<gene>
    <name evidence="5" type="ORF">ULVI_10775</name>
</gene>
<accession>A0A167GW59</accession>
<evidence type="ECO:0000256" key="2">
    <source>
        <dbReference type="ARBA" id="ARBA00021980"/>
    </source>
</evidence>
<proteinExistence type="predicted"/>
<dbReference type="CDD" id="cd00436">
    <property type="entry name" value="UP_TbUP-like"/>
    <property type="match status" value="1"/>
</dbReference>
<dbReference type="InterPro" id="IPR000845">
    <property type="entry name" value="Nucleoside_phosphorylase_d"/>
</dbReference>
<evidence type="ECO:0000256" key="3">
    <source>
        <dbReference type="ARBA" id="ARBA00048447"/>
    </source>
</evidence>
<dbReference type="SUPFAM" id="SSF53167">
    <property type="entry name" value="Purine and uridine phosphorylases"/>
    <property type="match status" value="1"/>
</dbReference>
<evidence type="ECO:0000256" key="1">
    <source>
        <dbReference type="ARBA" id="ARBA00011888"/>
    </source>
</evidence>
<keyword evidence="6" id="KW-1185">Reference proteome</keyword>
<name>A0A167GW59_9FLAO</name>
<comment type="catalytic activity">
    <reaction evidence="3">
        <text>uridine + phosphate = alpha-D-ribose 1-phosphate + uracil</text>
        <dbReference type="Rhea" id="RHEA:24388"/>
        <dbReference type="ChEBI" id="CHEBI:16704"/>
        <dbReference type="ChEBI" id="CHEBI:17568"/>
        <dbReference type="ChEBI" id="CHEBI:43474"/>
        <dbReference type="ChEBI" id="CHEBI:57720"/>
        <dbReference type="EC" id="2.4.2.3"/>
    </reaction>
</comment>
<dbReference type="GO" id="GO:0006152">
    <property type="term" value="P:purine nucleoside catabolic process"/>
    <property type="evidence" value="ECO:0007669"/>
    <property type="project" value="TreeGrafter"/>
</dbReference>
<feature type="domain" description="Nucleoside phosphorylase" evidence="4">
    <location>
        <begin position="33"/>
        <end position="287"/>
    </location>
</feature>
<dbReference type="RefSeq" id="WP_068592686.1">
    <property type="nucleotide sequence ID" value="NZ_LRXL01000045.1"/>
</dbReference>
<dbReference type="AlphaFoldDB" id="A0A167GW59"/>
<dbReference type="Gene3D" id="3.40.50.1580">
    <property type="entry name" value="Nucleoside phosphorylase domain"/>
    <property type="match status" value="1"/>
</dbReference>
<organism evidence="5 6">
    <name type="scientific">Cochleicola gelatinilyticus</name>
    <dbReference type="NCBI Taxonomy" id="1763537"/>
    <lineage>
        <taxon>Bacteria</taxon>
        <taxon>Pseudomonadati</taxon>
        <taxon>Bacteroidota</taxon>
        <taxon>Flavobacteriia</taxon>
        <taxon>Flavobacteriales</taxon>
        <taxon>Flavobacteriaceae</taxon>
        <taxon>Cochleicola</taxon>
    </lineage>
</organism>
<comment type="caution">
    <text evidence="5">The sequence shown here is derived from an EMBL/GenBank/DDBJ whole genome shotgun (WGS) entry which is preliminary data.</text>
</comment>
<dbReference type="GO" id="GO:0005829">
    <property type="term" value="C:cytosol"/>
    <property type="evidence" value="ECO:0007669"/>
    <property type="project" value="TreeGrafter"/>
</dbReference>
<dbReference type="PANTHER" id="PTHR43691:SF11">
    <property type="entry name" value="FI09636P-RELATED"/>
    <property type="match status" value="1"/>
</dbReference>
<dbReference type="GO" id="GO:0004731">
    <property type="term" value="F:purine-nucleoside phosphorylase activity"/>
    <property type="evidence" value="ECO:0007669"/>
    <property type="project" value="TreeGrafter"/>
</dbReference>
<sequence length="293" mass="32503">MKQPALTSSELILNDDGSIYHLNLKPADIAETIITVGDPDRVEAVSKHFDALEVEVQKREFKTHTGTYKGKRITVISTGIGTDNIDIVLNELDALANIDFKTRRVKKDLTKLTIIRIGTSGAIQPTIPIDSFLVTETAIGFDNLLHFYGNISFTDSAFSEAFVQHTNWNAHKSTPYVVSADTELLKLFSSETDFLKGCTATNVGFYGPQGRVLRLQTEDNMLNDKLTSFQFQKKKITNLEMETSGIYGMATLLGHRAISLNAILANRCDQTFSKQPQKTVDLLIQKTLSILVA</sequence>
<dbReference type="GO" id="GO:0004850">
    <property type="term" value="F:uridine phosphorylase activity"/>
    <property type="evidence" value="ECO:0007669"/>
    <property type="project" value="UniProtKB-EC"/>
</dbReference>
<dbReference type="OrthoDB" id="9772602at2"/>
<dbReference type="EMBL" id="LRXL01000045">
    <property type="protein sequence ID" value="OAB77964.1"/>
    <property type="molecule type" value="Genomic_DNA"/>
</dbReference>
<evidence type="ECO:0000313" key="5">
    <source>
        <dbReference type="EMBL" id="OAB77964.1"/>
    </source>
</evidence>
<dbReference type="Proteomes" id="UP000077013">
    <property type="component" value="Unassembled WGS sequence"/>
</dbReference>